<reference evidence="2 3" key="1">
    <citation type="submission" date="2016-05" db="EMBL/GenBank/DDBJ databases">
        <title>Single-cell genome of chain-forming Candidatus Thiomargarita nelsonii and comparison to other large sulfur-oxidizing bacteria.</title>
        <authorList>
            <person name="Winkel M."/>
            <person name="Salman V."/>
            <person name="Woyke T."/>
            <person name="Schulz-Vogt H."/>
            <person name="Richter M."/>
            <person name="Flood B."/>
            <person name="Bailey J."/>
            <person name="Amann R."/>
            <person name="Mussmann M."/>
        </authorList>
    </citation>
    <scope>NUCLEOTIDE SEQUENCE [LARGE SCALE GENOMIC DNA]</scope>
    <source>
        <strain evidence="2 3">THI036</strain>
    </source>
</reference>
<gene>
    <name evidence="2" type="ORF">THIOM_005109</name>
</gene>
<feature type="transmembrane region" description="Helical" evidence="1">
    <location>
        <begin position="25"/>
        <end position="46"/>
    </location>
</feature>
<comment type="caution">
    <text evidence="2">The sequence shown here is derived from an EMBL/GenBank/DDBJ whole genome shotgun (WGS) entry which is preliminary data.</text>
</comment>
<keyword evidence="1" id="KW-0472">Membrane</keyword>
<protein>
    <submittedName>
        <fullName evidence="2">Uncharacterized protein</fullName>
    </submittedName>
</protein>
<proteinExistence type="predicted"/>
<accession>A0A176RU33</accession>
<evidence type="ECO:0000313" key="2">
    <source>
        <dbReference type="EMBL" id="OAD19263.1"/>
    </source>
</evidence>
<evidence type="ECO:0000313" key="3">
    <source>
        <dbReference type="Proteomes" id="UP000076962"/>
    </source>
</evidence>
<keyword evidence="1" id="KW-0812">Transmembrane</keyword>
<evidence type="ECO:0000256" key="1">
    <source>
        <dbReference type="SAM" id="Phobius"/>
    </source>
</evidence>
<dbReference type="Proteomes" id="UP000076962">
    <property type="component" value="Unassembled WGS sequence"/>
</dbReference>
<keyword evidence="1" id="KW-1133">Transmembrane helix</keyword>
<keyword evidence="3" id="KW-1185">Reference proteome</keyword>
<organism evidence="2 3">
    <name type="scientific">Candidatus Thiomargarita nelsonii</name>
    <dbReference type="NCBI Taxonomy" id="1003181"/>
    <lineage>
        <taxon>Bacteria</taxon>
        <taxon>Pseudomonadati</taxon>
        <taxon>Pseudomonadota</taxon>
        <taxon>Gammaproteobacteria</taxon>
        <taxon>Thiotrichales</taxon>
        <taxon>Thiotrichaceae</taxon>
        <taxon>Thiomargarita</taxon>
    </lineage>
</organism>
<sequence>MVRTISTPLTRPNVPVPQLISPGRLVSISIFPHYWFLMAAAIHLILPDAAARHQCI</sequence>
<dbReference type="EMBL" id="LUTY01002872">
    <property type="protein sequence ID" value="OAD19263.1"/>
    <property type="molecule type" value="Genomic_DNA"/>
</dbReference>
<name>A0A176RU33_9GAMM</name>
<dbReference type="AlphaFoldDB" id="A0A176RU33"/>